<evidence type="ECO:0000313" key="2">
    <source>
        <dbReference type="Proteomes" id="UP000198420"/>
    </source>
</evidence>
<dbReference type="EMBL" id="FZNP01000009">
    <property type="protein sequence ID" value="SNR96071.1"/>
    <property type="molecule type" value="Genomic_DNA"/>
</dbReference>
<protein>
    <submittedName>
        <fullName evidence="1">Uncharacterized protein</fullName>
    </submittedName>
</protein>
<dbReference type="RefSeq" id="WP_089313896.1">
    <property type="nucleotide sequence ID" value="NZ_FZNP01000009.1"/>
</dbReference>
<reference evidence="2" key="1">
    <citation type="submission" date="2017-06" db="EMBL/GenBank/DDBJ databases">
        <authorList>
            <person name="Varghese N."/>
            <person name="Submissions S."/>
        </authorList>
    </citation>
    <scope>NUCLEOTIDE SEQUENCE [LARGE SCALE GENOMIC DNA]</scope>
    <source>
        <strain evidence="2">DSM 44485</strain>
    </source>
</reference>
<gene>
    <name evidence="1" type="ORF">SAMN06265355_10940</name>
</gene>
<dbReference type="Proteomes" id="UP000198420">
    <property type="component" value="Unassembled WGS sequence"/>
</dbReference>
<proteinExistence type="predicted"/>
<accession>A0A239AL23</accession>
<sequence length="80" mass="8998">MIQIQTRLNGTQWQRADGTRDTYPNLSAVRDDLVTVMQRLGFSNDEIMSFIDKSLPSGMNATLTRGEEGLWGVRVVDAPR</sequence>
<dbReference type="AlphaFoldDB" id="A0A239AL23"/>
<organism evidence="1 2">
    <name type="scientific">Actinomadura mexicana</name>
    <dbReference type="NCBI Taxonomy" id="134959"/>
    <lineage>
        <taxon>Bacteria</taxon>
        <taxon>Bacillati</taxon>
        <taxon>Actinomycetota</taxon>
        <taxon>Actinomycetes</taxon>
        <taxon>Streptosporangiales</taxon>
        <taxon>Thermomonosporaceae</taxon>
        <taxon>Actinomadura</taxon>
    </lineage>
</organism>
<evidence type="ECO:0000313" key="1">
    <source>
        <dbReference type="EMBL" id="SNR96071.1"/>
    </source>
</evidence>
<name>A0A239AL23_9ACTN</name>
<keyword evidence="2" id="KW-1185">Reference proteome</keyword>